<feature type="transmembrane region" description="Helical" evidence="1">
    <location>
        <begin position="12"/>
        <end position="34"/>
    </location>
</feature>
<dbReference type="InterPro" id="IPR001036">
    <property type="entry name" value="Acrflvin-R"/>
</dbReference>
<feature type="transmembrane region" description="Helical" evidence="1">
    <location>
        <begin position="968"/>
        <end position="988"/>
    </location>
</feature>
<dbReference type="InterPro" id="IPR027463">
    <property type="entry name" value="AcrB_DN_DC_subdom"/>
</dbReference>
<dbReference type="Proteomes" id="UP000323521">
    <property type="component" value="Chromosome"/>
</dbReference>
<proteinExistence type="predicted"/>
<dbReference type="KEGG" id="fwa:DCMF_15270"/>
<dbReference type="PRINTS" id="PR00702">
    <property type="entry name" value="ACRIFLAVINRP"/>
</dbReference>
<sequence length="1050" mass="112504">MKIIESSVKRPVTICMVILCVVLLGFVSLSRLAVDLFPDMKFPVAIAITQYSGVGPEEVESMVTEPLEDVLGTVQNVDKIQSQSMAGQSMVIVWFNWGTDMDFATLQMREKIDLIKGSFPDEVTDPMVMKADPSMMPVVQLGLSGGKDLMDLKKIAEDVVKPRLERLAGVASVSVTGGYTREIQVLADPVKMEAYGIGLNQISQALKGENMNVASGRVTEGKKELYVRTIGEYTSLDDIKNINIALPGGGTVFLKDLAEVKDGFAEQQQYTRMNGEPSVGISVQKQSKANTVQVSNLVQKELDQIAREIPGNVKAVTVYDQATFIRQSIGSVSSHAMTGGVLAILVIYLFLRNLRSTVIIGLAIPISIIGIFSVLYMGGLTLNMMSLGGLALGIGHLVDCSIVVLESIFRYREDGYSLTEAAIKGGSEVGMPVIASTLTVMVVFLPIVFVQGLAAMLFRELALTVASSQGVALLVALTLVPMLSSKLLAVVDKNQAAEGESGKQNALKKAGSKVGDLFGRLEQAYGKGLAWSLAHRKRVVLIVVAAMVASLALVPVIGMEFMPKVDSGELAISVELDKGTVLSETNKVAEHIETVLGDIKEVKTVFTSVGAAGDDFMGSSTPEVSQMRVMLVPKAERQRSADQVADDIRQRIQEIPGADISVTVSDSTGGGGQSSAPVSIQIRGDDLDVLKSMAEEIVDVVKSVPGTREVESSITVGRPELQIRVNRDKAAAYGLSVSQVASAVRAAFEGDVATKYRTGGDEIDVRVILPEHYRENVRDLKDVIVPTANGAQVALSDLVITNIDAGPTQIDRENQARTATINSQLSGRDVGSVTKDIQAKLKDFKLPQGYTIEYGGENADMIEAFSSLGLAMILAIILTYMVMASQFESLVHPFVIMFSIPTMIIGVIGGLALTGRSFSVTTFIGLIMLTGIVVNNAIVLVDYINVLRRRGLSRNEAITKAGPIRLRPVLMTALTTILGMVPLALGIGEGAETQAPMATAVVGGLSTSTIFTLIFVPVMYTIIDDFGQWLRRVFRLGAKKKSISEGEVIS</sequence>
<feature type="transmembrane region" description="Helical" evidence="1">
    <location>
        <begin position="384"/>
        <end position="409"/>
    </location>
</feature>
<feature type="transmembrane region" description="Helical" evidence="1">
    <location>
        <begin position="539"/>
        <end position="558"/>
    </location>
</feature>
<evidence type="ECO:0000313" key="2">
    <source>
        <dbReference type="EMBL" id="ATW25954.1"/>
    </source>
</evidence>
<keyword evidence="1" id="KW-0812">Transmembrane</keyword>
<dbReference type="GO" id="GO:0005886">
    <property type="term" value="C:plasma membrane"/>
    <property type="evidence" value="ECO:0007669"/>
    <property type="project" value="TreeGrafter"/>
</dbReference>
<feature type="transmembrane region" description="Helical" evidence="1">
    <location>
        <begin position="461"/>
        <end position="483"/>
    </location>
</feature>
<feature type="transmembrane region" description="Helical" evidence="1">
    <location>
        <begin position="1000"/>
        <end position="1023"/>
    </location>
</feature>
<feature type="transmembrane region" description="Helical" evidence="1">
    <location>
        <begin position="429"/>
        <end position="449"/>
    </location>
</feature>
<keyword evidence="1" id="KW-0472">Membrane</keyword>
<evidence type="ECO:0000313" key="3">
    <source>
        <dbReference type="Proteomes" id="UP000323521"/>
    </source>
</evidence>
<dbReference type="RefSeq" id="WP_148135219.1">
    <property type="nucleotide sequence ID" value="NZ_CP017634.1"/>
</dbReference>
<dbReference type="GO" id="GO:0042910">
    <property type="term" value="F:xenobiotic transmembrane transporter activity"/>
    <property type="evidence" value="ECO:0007669"/>
    <property type="project" value="TreeGrafter"/>
</dbReference>
<evidence type="ECO:0000256" key="1">
    <source>
        <dbReference type="SAM" id="Phobius"/>
    </source>
</evidence>
<dbReference type="PANTHER" id="PTHR32063:SF0">
    <property type="entry name" value="SWARMING MOTILITY PROTEIN SWRC"/>
    <property type="match status" value="1"/>
</dbReference>
<dbReference type="SUPFAM" id="SSF82714">
    <property type="entry name" value="Multidrug efflux transporter AcrB TolC docking domain, DN and DC subdomains"/>
    <property type="match status" value="2"/>
</dbReference>
<dbReference type="PANTHER" id="PTHR32063">
    <property type="match status" value="1"/>
</dbReference>
<dbReference type="Gene3D" id="3.30.70.1440">
    <property type="entry name" value="Multidrug efflux transporter AcrB pore domain"/>
    <property type="match status" value="1"/>
</dbReference>
<organism evidence="2 3">
    <name type="scientific">Formimonas warabiya</name>
    <dbReference type="NCBI Taxonomy" id="1761012"/>
    <lineage>
        <taxon>Bacteria</taxon>
        <taxon>Bacillati</taxon>
        <taxon>Bacillota</taxon>
        <taxon>Clostridia</taxon>
        <taxon>Eubacteriales</taxon>
        <taxon>Peptococcaceae</taxon>
        <taxon>Candidatus Formimonas</taxon>
    </lineage>
</organism>
<dbReference type="OrthoDB" id="9757876at2"/>
<accession>A0A3G1KU66</accession>
<dbReference type="Gene3D" id="3.30.2090.10">
    <property type="entry name" value="Multidrug efflux transporter AcrB TolC docking domain, DN and DC subdomains"/>
    <property type="match status" value="2"/>
</dbReference>
<dbReference type="AlphaFoldDB" id="A0A3G1KU66"/>
<protein>
    <submittedName>
        <fullName evidence="2">Multidrug ABC transporter</fullName>
    </submittedName>
</protein>
<name>A0A3G1KU66_FORW1</name>
<dbReference type="Pfam" id="PF00873">
    <property type="entry name" value="ACR_tran"/>
    <property type="match status" value="1"/>
</dbReference>
<feature type="transmembrane region" description="Helical" evidence="1">
    <location>
        <begin position="894"/>
        <end position="914"/>
    </location>
</feature>
<gene>
    <name evidence="2" type="ORF">DCMF_15270</name>
</gene>
<dbReference type="Gene3D" id="3.30.70.1430">
    <property type="entry name" value="Multidrug efflux transporter AcrB pore domain"/>
    <property type="match status" value="2"/>
</dbReference>
<feature type="transmembrane region" description="Helical" evidence="1">
    <location>
        <begin position="358"/>
        <end position="378"/>
    </location>
</feature>
<keyword evidence="3" id="KW-1185">Reference proteome</keyword>
<feature type="transmembrane region" description="Helical" evidence="1">
    <location>
        <begin position="920"/>
        <end position="947"/>
    </location>
</feature>
<dbReference type="EMBL" id="CP017634">
    <property type="protein sequence ID" value="ATW25954.1"/>
    <property type="molecule type" value="Genomic_DNA"/>
</dbReference>
<feature type="transmembrane region" description="Helical" evidence="1">
    <location>
        <begin position="864"/>
        <end position="882"/>
    </location>
</feature>
<dbReference type="Gene3D" id="3.30.70.1320">
    <property type="entry name" value="Multidrug efflux transporter AcrB pore domain like"/>
    <property type="match status" value="1"/>
</dbReference>
<dbReference type="SUPFAM" id="SSF82866">
    <property type="entry name" value="Multidrug efflux transporter AcrB transmembrane domain"/>
    <property type="match status" value="2"/>
</dbReference>
<dbReference type="SUPFAM" id="SSF82693">
    <property type="entry name" value="Multidrug efflux transporter AcrB pore domain, PN1, PN2, PC1 and PC2 subdomains"/>
    <property type="match status" value="3"/>
</dbReference>
<keyword evidence="1" id="KW-1133">Transmembrane helix</keyword>
<dbReference type="Gene3D" id="1.20.1640.10">
    <property type="entry name" value="Multidrug efflux transporter AcrB transmembrane domain"/>
    <property type="match status" value="2"/>
</dbReference>
<feature type="transmembrane region" description="Helical" evidence="1">
    <location>
        <begin position="332"/>
        <end position="351"/>
    </location>
</feature>
<reference evidence="2 3" key="1">
    <citation type="submission" date="2016-10" db="EMBL/GenBank/DDBJ databases">
        <title>Complete Genome Sequence of Peptococcaceae strain DCMF.</title>
        <authorList>
            <person name="Edwards R.J."/>
            <person name="Holland S.I."/>
            <person name="Deshpande N.P."/>
            <person name="Wong Y.K."/>
            <person name="Ertan H."/>
            <person name="Manefield M."/>
            <person name="Russell T.L."/>
            <person name="Lee M.J."/>
        </authorList>
    </citation>
    <scope>NUCLEOTIDE SEQUENCE [LARGE SCALE GENOMIC DNA]</scope>
    <source>
        <strain evidence="2 3">DCMF</strain>
    </source>
</reference>